<evidence type="ECO:0008006" key="4">
    <source>
        <dbReference type="Google" id="ProtNLM"/>
    </source>
</evidence>
<evidence type="ECO:0000313" key="3">
    <source>
        <dbReference type="Proteomes" id="UP000188318"/>
    </source>
</evidence>
<gene>
    <name evidence="2" type="ORF">ASPCADRAFT_514748</name>
</gene>
<organism evidence="2 3">
    <name type="scientific">Aspergillus carbonarius (strain ITEM 5010)</name>
    <dbReference type="NCBI Taxonomy" id="602072"/>
    <lineage>
        <taxon>Eukaryota</taxon>
        <taxon>Fungi</taxon>
        <taxon>Dikarya</taxon>
        <taxon>Ascomycota</taxon>
        <taxon>Pezizomycotina</taxon>
        <taxon>Eurotiomycetes</taxon>
        <taxon>Eurotiomycetidae</taxon>
        <taxon>Eurotiales</taxon>
        <taxon>Aspergillaceae</taxon>
        <taxon>Aspergillus</taxon>
        <taxon>Aspergillus subgen. Circumdati</taxon>
    </lineage>
</organism>
<evidence type="ECO:0000256" key="1">
    <source>
        <dbReference type="SAM" id="MobiDB-lite"/>
    </source>
</evidence>
<name>A0A1R3RPP5_ASPC5</name>
<keyword evidence="3" id="KW-1185">Reference proteome</keyword>
<evidence type="ECO:0000313" key="2">
    <source>
        <dbReference type="EMBL" id="OOF96455.1"/>
    </source>
</evidence>
<dbReference type="OrthoDB" id="4389629at2759"/>
<sequence length="241" mass="27713">MWAFSLEGRVFEIEGRILKVEEQFSEVLDRRMGQRHVLAKARNTVTRLSFFIKIRYELNPKEFAFEDPTEILSIAEQHYCHEVQAAMLLAEKGFGPKYAAHETQDQPEWMPFPGGYVDFLVLHPPFGENVNKIQPELSNRQLASIRTQLARILETLRTNDYQLVMQHPSYLNYDVQTDKLYLIDLDGLAYTDSTSSTSFPVDEASPFVEAFNIWRAPYRKPTTAPGPEPVKAMPPSNQSNK</sequence>
<protein>
    <recommendedName>
        <fullName evidence="4">Protein kinase domain-containing protein</fullName>
    </recommendedName>
</protein>
<dbReference type="VEuPathDB" id="FungiDB:ASPCADRAFT_514748"/>
<feature type="region of interest" description="Disordered" evidence="1">
    <location>
        <begin position="218"/>
        <end position="241"/>
    </location>
</feature>
<reference evidence="3" key="1">
    <citation type="journal article" date="2017" name="Genome Biol.">
        <title>Comparative genomics reveals high biological diversity and specific adaptations in the industrially and medically important fungal genus Aspergillus.</title>
        <authorList>
            <person name="de Vries R.P."/>
            <person name="Riley R."/>
            <person name="Wiebenga A."/>
            <person name="Aguilar-Osorio G."/>
            <person name="Amillis S."/>
            <person name="Uchima C.A."/>
            <person name="Anderluh G."/>
            <person name="Asadollahi M."/>
            <person name="Askin M."/>
            <person name="Barry K."/>
            <person name="Battaglia E."/>
            <person name="Bayram O."/>
            <person name="Benocci T."/>
            <person name="Braus-Stromeyer S.A."/>
            <person name="Caldana C."/>
            <person name="Canovas D."/>
            <person name="Cerqueira G.C."/>
            <person name="Chen F."/>
            <person name="Chen W."/>
            <person name="Choi C."/>
            <person name="Clum A."/>
            <person name="Dos Santos R.A."/>
            <person name="Damasio A.R."/>
            <person name="Diallinas G."/>
            <person name="Emri T."/>
            <person name="Fekete E."/>
            <person name="Flipphi M."/>
            <person name="Freyberg S."/>
            <person name="Gallo A."/>
            <person name="Gournas C."/>
            <person name="Habgood R."/>
            <person name="Hainaut M."/>
            <person name="Harispe M.L."/>
            <person name="Henrissat B."/>
            <person name="Hilden K.S."/>
            <person name="Hope R."/>
            <person name="Hossain A."/>
            <person name="Karabika E."/>
            <person name="Karaffa L."/>
            <person name="Karanyi Z."/>
            <person name="Krasevec N."/>
            <person name="Kuo A."/>
            <person name="Kusch H."/>
            <person name="LaButti K."/>
            <person name="Lagendijk E.L."/>
            <person name="Lapidus A."/>
            <person name="Levasseur A."/>
            <person name="Lindquist E."/>
            <person name="Lipzen A."/>
            <person name="Logrieco A.F."/>
            <person name="MacCabe A."/>
            <person name="Maekelae M.R."/>
            <person name="Malavazi I."/>
            <person name="Melin P."/>
            <person name="Meyer V."/>
            <person name="Mielnichuk N."/>
            <person name="Miskei M."/>
            <person name="Molnar A.P."/>
            <person name="Mule G."/>
            <person name="Ngan C.Y."/>
            <person name="Orejas M."/>
            <person name="Orosz E."/>
            <person name="Ouedraogo J.P."/>
            <person name="Overkamp K.M."/>
            <person name="Park H.-S."/>
            <person name="Perrone G."/>
            <person name="Piumi F."/>
            <person name="Punt P.J."/>
            <person name="Ram A.F."/>
            <person name="Ramon A."/>
            <person name="Rauscher S."/>
            <person name="Record E."/>
            <person name="Riano-Pachon D.M."/>
            <person name="Robert V."/>
            <person name="Roehrig J."/>
            <person name="Ruller R."/>
            <person name="Salamov A."/>
            <person name="Salih N.S."/>
            <person name="Samson R.A."/>
            <person name="Sandor E."/>
            <person name="Sanguinetti M."/>
            <person name="Schuetze T."/>
            <person name="Sepcic K."/>
            <person name="Shelest E."/>
            <person name="Sherlock G."/>
            <person name="Sophianopoulou V."/>
            <person name="Squina F.M."/>
            <person name="Sun H."/>
            <person name="Susca A."/>
            <person name="Todd R.B."/>
            <person name="Tsang A."/>
            <person name="Unkles S.E."/>
            <person name="van de Wiele N."/>
            <person name="van Rossen-Uffink D."/>
            <person name="Oliveira J.V."/>
            <person name="Vesth T.C."/>
            <person name="Visser J."/>
            <person name="Yu J.-H."/>
            <person name="Zhou M."/>
            <person name="Andersen M.R."/>
            <person name="Archer D.B."/>
            <person name="Baker S.E."/>
            <person name="Benoit I."/>
            <person name="Brakhage A.A."/>
            <person name="Braus G.H."/>
            <person name="Fischer R."/>
            <person name="Frisvad J.C."/>
            <person name="Goldman G.H."/>
            <person name="Houbraken J."/>
            <person name="Oakley B."/>
            <person name="Pocsi I."/>
            <person name="Scazzocchio C."/>
            <person name="Seiboth B."/>
            <person name="vanKuyk P.A."/>
            <person name="Wortman J."/>
            <person name="Dyer P.S."/>
            <person name="Grigoriev I.V."/>
        </authorList>
    </citation>
    <scope>NUCLEOTIDE SEQUENCE [LARGE SCALE GENOMIC DNA]</scope>
    <source>
        <strain evidence="3">ITEM 5010</strain>
    </source>
</reference>
<dbReference type="AlphaFoldDB" id="A0A1R3RPP5"/>
<dbReference type="OMA" id="HYCHEVQ"/>
<dbReference type="EMBL" id="KV907498">
    <property type="protein sequence ID" value="OOF96455.1"/>
    <property type="molecule type" value="Genomic_DNA"/>
</dbReference>
<dbReference type="Proteomes" id="UP000188318">
    <property type="component" value="Unassembled WGS sequence"/>
</dbReference>
<accession>A0A1R3RPP5</accession>
<proteinExistence type="predicted"/>